<keyword evidence="3" id="KW-1185">Reference proteome</keyword>
<gene>
    <name evidence="2" type="ORF">NDU88_004054</name>
</gene>
<comment type="caution">
    <text evidence="2">The sequence shown here is derived from an EMBL/GenBank/DDBJ whole genome shotgun (WGS) entry which is preliminary data.</text>
</comment>
<evidence type="ECO:0000313" key="2">
    <source>
        <dbReference type="EMBL" id="KAJ1083899.1"/>
    </source>
</evidence>
<dbReference type="EMBL" id="JANPWB010000016">
    <property type="protein sequence ID" value="KAJ1083899.1"/>
    <property type="molecule type" value="Genomic_DNA"/>
</dbReference>
<proteinExistence type="predicted"/>
<sequence length="69" mass="7520">MPAGSLAESRAQQQQRLRAPTAPPLPERSGALCCQPPAPAQAALPRFSPRGRRRPLNACTARRLQESFQ</sequence>
<dbReference type="AlphaFoldDB" id="A0AAV7L0S8"/>
<feature type="region of interest" description="Disordered" evidence="1">
    <location>
        <begin position="1"/>
        <end position="30"/>
    </location>
</feature>
<dbReference type="Proteomes" id="UP001066276">
    <property type="component" value="Chromosome 12"/>
</dbReference>
<reference evidence="2" key="1">
    <citation type="journal article" date="2022" name="bioRxiv">
        <title>Sequencing and chromosome-scale assembly of the giantPleurodeles waltlgenome.</title>
        <authorList>
            <person name="Brown T."/>
            <person name="Elewa A."/>
            <person name="Iarovenko S."/>
            <person name="Subramanian E."/>
            <person name="Araus A.J."/>
            <person name="Petzold A."/>
            <person name="Susuki M."/>
            <person name="Suzuki K.-i.T."/>
            <person name="Hayashi T."/>
            <person name="Toyoda A."/>
            <person name="Oliveira C."/>
            <person name="Osipova E."/>
            <person name="Leigh N.D."/>
            <person name="Simon A."/>
            <person name="Yun M.H."/>
        </authorList>
    </citation>
    <scope>NUCLEOTIDE SEQUENCE</scope>
    <source>
        <strain evidence="2">20211129_DDA</strain>
        <tissue evidence="2">Liver</tissue>
    </source>
</reference>
<name>A0AAV7L0S8_PLEWA</name>
<organism evidence="2 3">
    <name type="scientific">Pleurodeles waltl</name>
    <name type="common">Iberian ribbed newt</name>
    <dbReference type="NCBI Taxonomy" id="8319"/>
    <lineage>
        <taxon>Eukaryota</taxon>
        <taxon>Metazoa</taxon>
        <taxon>Chordata</taxon>
        <taxon>Craniata</taxon>
        <taxon>Vertebrata</taxon>
        <taxon>Euteleostomi</taxon>
        <taxon>Amphibia</taxon>
        <taxon>Batrachia</taxon>
        <taxon>Caudata</taxon>
        <taxon>Salamandroidea</taxon>
        <taxon>Salamandridae</taxon>
        <taxon>Pleurodelinae</taxon>
        <taxon>Pleurodeles</taxon>
    </lineage>
</organism>
<protein>
    <submittedName>
        <fullName evidence="2">Uncharacterized protein</fullName>
    </submittedName>
</protein>
<accession>A0AAV7L0S8</accession>
<evidence type="ECO:0000313" key="3">
    <source>
        <dbReference type="Proteomes" id="UP001066276"/>
    </source>
</evidence>
<evidence type="ECO:0000256" key="1">
    <source>
        <dbReference type="SAM" id="MobiDB-lite"/>
    </source>
</evidence>